<gene>
    <name evidence="3" type="ORF">A4X13_0g7007</name>
</gene>
<feature type="region of interest" description="Disordered" evidence="1">
    <location>
        <begin position="235"/>
        <end position="259"/>
    </location>
</feature>
<evidence type="ECO:0000259" key="2">
    <source>
        <dbReference type="Pfam" id="PF08588"/>
    </source>
</evidence>
<dbReference type="PANTHER" id="PTHR34826:SF1">
    <property type="entry name" value="UPF0590 PROTEIN C594.01"/>
    <property type="match status" value="1"/>
</dbReference>
<organism evidence="3 4">
    <name type="scientific">Tilletia indica</name>
    <dbReference type="NCBI Taxonomy" id="43049"/>
    <lineage>
        <taxon>Eukaryota</taxon>
        <taxon>Fungi</taxon>
        <taxon>Dikarya</taxon>
        <taxon>Basidiomycota</taxon>
        <taxon>Ustilaginomycotina</taxon>
        <taxon>Exobasidiomycetes</taxon>
        <taxon>Tilletiales</taxon>
        <taxon>Tilletiaceae</taxon>
        <taxon>Tilletia</taxon>
    </lineage>
</organism>
<dbReference type="AlphaFoldDB" id="A0A8T8SLW6"/>
<dbReference type="Proteomes" id="UP000077521">
    <property type="component" value="Unassembled WGS sequence"/>
</dbReference>
<comment type="caution">
    <text evidence="3">The sequence shown here is derived from an EMBL/GenBank/DDBJ whole genome shotgun (WGS) entry which is preliminary data.</text>
</comment>
<dbReference type="Pfam" id="PF08588">
    <property type="entry name" value="Duc1"/>
    <property type="match status" value="2"/>
</dbReference>
<feature type="region of interest" description="Disordered" evidence="1">
    <location>
        <begin position="292"/>
        <end position="331"/>
    </location>
</feature>
<keyword evidence="4" id="KW-1185">Reference proteome</keyword>
<proteinExistence type="predicted"/>
<reference evidence="3" key="1">
    <citation type="submission" date="2016-04" db="EMBL/GenBank/DDBJ databases">
        <authorList>
            <person name="Nguyen H.D."/>
            <person name="Samba Siva P."/>
            <person name="Cullis J."/>
            <person name="Levesque C.A."/>
            <person name="Hambleton S."/>
        </authorList>
    </citation>
    <scope>NUCLEOTIDE SEQUENCE</scope>
    <source>
        <strain evidence="3">DAOMC 236416</strain>
    </source>
</reference>
<dbReference type="PANTHER" id="PTHR34826">
    <property type="entry name" value="UPF0590 PROTEIN C409.17C"/>
    <property type="match status" value="1"/>
</dbReference>
<dbReference type="EMBL" id="LWDF02000766">
    <property type="protein sequence ID" value="KAE8242798.1"/>
    <property type="molecule type" value="Genomic_DNA"/>
</dbReference>
<evidence type="ECO:0000256" key="1">
    <source>
        <dbReference type="SAM" id="MobiDB-lite"/>
    </source>
</evidence>
<feature type="domain" description="Domain of unknown function at the cortex 1" evidence="2">
    <location>
        <begin position="19"/>
        <end position="250"/>
    </location>
</feature>
<accession>A0A8T8SLW6</accession>
<feature type="compositionally biased region" description="Polar residues" evidence="1">
    <location>
        <begin position="303"/>
        <end position="317"/>
    </location>
</feature>
<sequence length="544" mass="60627">MFSFNRKSSATLTPPKMPRLEVKVGPDRFNMELARVNDSHRPHEIKTEHFVGRVFVRVLNHPGAQQGEEGREYFRDRSRKFCIQIEGRFTKPWNGNEVLFGTDFDKLIDFPRAPFNAGMKVAQFIDPCTFYEEKPPSGRPYIMSPYIACMNTVAAWPAPDREHDAVVVLRDVVHQDGEDSDTPKRNNSPLPAVIADGKKELSSSPTGEVPAGGGGVALAAQVEDDIVPVESIERHVGQDDAKSKKRKSWFGGFGGKKEDERRPKRYWRFIGFKTDARVRAFLEAHNARLEIESAAKPPKAEGSGTTSPANGNESDVQQAPGRPTISRLGTWSRKELANAMRDTEGSGTGTPVLNATSSGVKELGEELAAFNLDDGSKPVMPALERISTDVRTEMEQAAKKDGLQSKDFKLADALHHNKMGRSGGADGWVSRLDDKLGPWRFSDPSTDMLEDNAFIFTNSSLPVPRRRKHFANSKNRLDFKYDPDVVYATSFFTDMADLTTMDLSIGPVHLNIGRFFKEMPIRYTLRAADENITFATISFQLVDD</sequence>
<evidence type="ECO:0000313" key="3">
    <source>
        <dbReference type="EMBL" id="KAE8242798.1"/>
    </source>
</evidence>
<name>A0A8T8SLW6_9BASI</name>
<evidence type="ECO:0000313" key="4">
    <source>
        <dbReference type="Proteomes" id="UP000077521"/>
    </source>
</evidence>
<feature type="domain" description="Domain of unknown function at the cortex 1" evidence="2">
    <location>
        <begin position="447"/>
        <end position="542"/>
    </location>
</feature>
<dbReference type="InterPro" id="IPR013897">
    <property type="entry name" value="Duc1"/>
</dbReference>
<reference evidence="3" key="2">
    <citation type="journal article" date="2019" name="IMA Fungus">
        <title>Genome sequencing and comparison of five Tilletia species to identify candidate genes for the detection of regulated species infecting wheat.</title>
        <authorList>
            <person name="Nguyen H.D.T."/>
            <person name="Sultana T."/>
            <person name="Kesanakurti P."/>
            <person name="Hambleton S."/>
        </authorList>
    </citation>
    <scope>NUCLEOTIDE SEQUENCE</scope>
    <source>
        <strain evidence="3">DAOMC 236416</strain>
    </source>
</reference>
<protein>
    <recommendedName>
        <fullName evidence="2">Domain of unknown function at the cortex 1 domain-containing protein</fullName>
    </recommendedName>
</protein>